<proteinExistence type="predicted"/>
<feature type="compositionally biased region" description="Basic and acidic residues" evidence="1">
    <location>
        <begin position="1025"/>
        <end position="1037"/>
    </location>
</feature>
<feature type="compositionally biased region" description="Polar residues" evidence="1">
    <location>
        <begin position="935"/>
        <end position="948"/>
    </location>
</feature>
<protein>
    <submittedName>
        <fullName evidence="2">Uncharacterized protein</fullName>
    </submittedName>
</protein>
<dbReference type="OrthoDB" id="6622856at2759"/>
<reference evidence="2" key="1">
    <citation type="submission" date="2022-01" db="UniProtKB">
        <authorList>
            <consortium name="EnsemblMetazoa"/>
        </authorList>
    </citation>
    <scope>IDENTIFICATION</scope>
</reference>
<dbReference type="EnsemblMetazoa" id="XM_014385621.2">
    <property type="protein sequence ID" value="XP_014241107.1"/>
    <property type="gene ID" value="LOC106661883"/>
</dbReference>
<feature type="compositionally biased region" description="Basic residues" evidence="1">
    <location>
        <begin position="361"/>
        <end position="372"/>
    </location>
</feature>
<keyword evidence="3" id="KW-1185">Reference proteome</keyword>
<dbReference type="GeneID" id="106661883"/>
<evidence type="ECO:0000313" key="2">
    <source>
        <dbReference type="EnsemblMetazoa" id="XP_014241107.1"/>
    </source>
</evidence>
<sequence length="1450" mass="165527">MAKENSTKLLDKKGVIKHQQFKKYLLKKMKMKCLDIKSRKKKNQWTISPSKFNLIKTTAVPLYVSSSDSMSTTRDSPSFQNSIKTNCNVMNIGKKSESATIKKEIFRAQSGTKYNDGDNVNIKSNLSQNTTTKTTKTHNSHVKADISCDVKMVDDLTNSHSNQFSNFTQLSDTQFLQKDYVEKQLIPIDHNVKRDRPDSSKEIENYHSEPFCHSSPHFIQTSQDSSERSIDNFKKFKTKNLKRSRTNITINMSDHFKKIDRKSCMACNNYSLEKSKTSFHHTCSKECDESQTPRSQSEKSIYPNSPTCTPKKKCLEQINVMDSEHIKEQDKNILINEAPLKNSKCFQSPMAIKKAVEKNLSKKVKSPKKHQFAHGGKDKQIPSKDNNSCPVEVSLCHPIETKNLEFFEGETRIQHEKLSFSKDGEELLQPASVNRVDWVRSPDEKIMEHNLLDNTLPFEDELLNISNSEKIDVLKKETKRLGITTDKSCSEKSHEESNEKSSCSESTAIEKCLSFTYSSIHAATPLADETNSLSLQNVKELTNNKKDKVQNNDKSNACENNENEVYSVPLFSEDQYFQNGREQKLSKGDDKLTSAKETNVIFDKEAIFSLVSSPLLNEDHSVDYSDVDENVGNNSNFNHEHDLLPGQKLLINNSERNDFDTQSSTDEIGKLFANTSNTVNNLYKNVTEHSVNHITHTALPSPDRFSERELVVDIDKVNLEVTNSPVKKINSVVTGEKTGHSERNIKLDNFHENTTEHSIHHISQTTFSSPDCLSEKSQDGIHSEITNSPIKKINNAVTSVKTGISDNFCGNTTEHSIHHISSPPDCLSEKSHEELTASSDGVDCEITNSPIKKMNTTVTAEKTGNSGNFCENITENIHRISHTTFSSSPGCLSIKPHMELPADRDGVDSEITNSPIKKVNNVVIAEKTSISKRNINSDNLETSRMTSSPKREKTIQKNRNQHSSDESSGEKFKNKFSKMSSNSEIKFGSKKINVDSEIEQSEDSDLSSSNTCELTITNDSSTKTFSDRKENKLKKMESSLPKTLKSAIRKSSTESKTSKNKLKGEHLLSYVASLFEPSTSQTELNNYFIEELLSFLKLEDSLIEKLQKLDIVIDWTLPPAHDIEQQSIFSNPSIILDTNCPKFSKEENTQILLNWKQFCKIYKFDKYDFRPFLPIIHKFLSPLTQNQKFKFALFLAKGINDRTLSAVFNRFVVMTKFYKHGRFSKGEDNVLLYCYKHLPSSYVFSVCSLLLHRPRTVLWRRLQNITSDVTSRTDFDDESEEEENIDISKCLTNSSDWQDIGANIFKAMNVEDPRQFAGKINKQVLQKMSKTYQISKIQLAKLFYFKIQPTFCASKTVYRDEFRRKLIKRLEKYKNSSWEAINWETLSKKMYNIGPVFLYKEVREMTMALVPKKKRFIFGASWAILNDVYTLQKHQETDKHLLNRYPTMSK</sequence>
<evidence type="ECO:0000256" key="1">
    <source>
        <dbReference type="SAM" id="MobiDB-lite"/>
    </source>
</evidence>
<dbReference type="KEGG" id="clec:106661883"/>
<feature type="compositionally biased region" description="Basic and acidic residues" evidence="1">
    <location>
        <begin position="962"/>
        <end position="973"/>
    </location>
</feature>
<evidence type="ECO:0000313" key="3">
    <source>
        <dbReference type="Proteomes" id="UP000494040"/>
    </source>
</evidence>
<feature type="region of interest" description="Disordered" evidence="1">
    <location>
        <begin position="361"/>
        <end position="386"/>
    </location>
</feature>
<organism evidence="2 3">
    <name type="scientific">Cimex lectularius</name>
    <name type="common">Bed bug</name>
    <name type="synonym">Acanthia lectularia</name>
    <dbReference type="NCBI Taxonomy" id="79782"/>
    <lineage>
        <taxon>Eukaryota</taxon>
        <taxon>Metazoa</taxon>
        <taxon>Ecdysozoa</taxon>
        <taxon>Arthropoda</taxon>
        <taxon>Hexapoda</taxon>
        <taxon>Insecta</taxon>
        <taxon>Pterygota</taxon>
        <taxon>Neoptera</taxon>
        <taxon>Paraneoptera</taxon>
        <taxon>Hemiptera</taxon>
        <taxon>Heteroptera</taxon>
        <taxon>Panheteroptera</taxon>
        <taxon>Cimicomorpha</taxon>
        <taxon>Cimicidae</taxon>
        <taxon>Cimex</taxon>
    </lineage>
</organism>
<dbReference type="RefSeq" id="XP_014241107.1">
    <property type="nucleotide sequence ID" value="XM_014385621.2"/>
</dbReference>
<dbReference type="Proteomes" id="UP000494040">
    <property type="component" value="Unassembled WGS sequence"/>
</dbReference>
<feature type="region of interest" description="Disordered" evidence="1">
    <location>
        <begin position="1021"/>
        <end position="1059"/>
    </location>
</feature>
<name>A0A8I6R8S7_CIMLE</name>
<accession>A0A8I6R8S7</accession>
<feature type="region of interest" description="Disordered" evidence="1">
    <location>
        <begin position="935"/>
        <end position="979"/>
    </location>
</feature>